<comment type="caution">
    <text evidence="4">Lacks conserved residue(s) required for the propagation of feature annotation.</text>
</comment>
<evidence type="ECO:0000313" key="10">
    <source>
        <dbReference type="EMBL" id="CAB3769860.1"/>
    </source>
</evidence>
<evidence type="ECO:0000256" key="3">
    <source>
        <dbReference type="ARBA" id="ARBA00023125"/>
    </source>
</evidence>
<accession>A0A6J5ETJ7</accession>
<evidence type="ECO:0000259" key="8">
    <source>
        <dbReference type="PROSITE" id="PS50110"/>
    </source>
</evidence>
<dbReference type="PANTHER" id="PTHR48111:SF40">
    <property type="entry name" value="PHOSPHATE REGULON TRANSCRIPTIONAL REGULATORY PROTEIN PHOB"/>
    <property type="match status" value="1"/>
</dbReference>
<dbReference type="SMART" id="SM00448">
    <property type="entry name" value="REC"/>
    <property type="match status" value="1"/>
</dbReference>
<feature type="compositionally biased region" description="Low complexity" evidence="7">
    <location>
        <begin position="249"/>
        <end position="272"/>
    </location>
</feature>
<keyword evidence="3 5" id="KW-0238">DNA-binding</keyword>
<feature type="coiled-coil region" evidence="6">
    <location>
        <begin position="319"/>
        <end position="346"/>
    </location>
</feature>
<dbReference type="PANTHER" id="PTHR48111">
    <property type="entry name" value="REGULATOR OF RPOS"/>
    <property type="match status" value="1"/>
</dbReference>
<reference evidence="10 11" key="1">
    <citation type="submission" date="2020-04" db="EMBL/GenBank/DDBJ databases">
        <authorList>
            <person name="De Canck E."/>
        </authorList>
    </citation>
    <scope>NUCLEOTIDE SEQUENCE [LARGE SCALE GENOMIC DNA]</scope>
    <source>
        <strain evidence="10 11">LMG 29739</strain>
    </source>
</reference>
<dbReference type="InterPro" id="IPR001867">
    <property type="entry name" value="OmpR/PhoB-type_DNA-bd"/>
</dbReference>
<keyword evidence="2" id="KW-0902">Two-component regulatory system</keyword>
<evidence type="ECO:0000256" key="5">
    <source>
        <dbReference type="PROSITE-ProRule" id="PRU01091"/>
    </source>
</evidence>
<dbReference type="GO" id="GO:0000156">
    <property type="term" value="F:phosphorelay response regulator activity"/>
    <property type="evidence" value="ECO:0007669"/>
    <property type="project" value="TreeGrafter"/>
</dbReference>
<dbReference type="Gene3D" id="6.10.250.690">
    <property type="match status" value="1"/>
</dbReference>
<evidence type="ECO:0000256" key="6">
    <source>
        <dbReference type="SAM" id="Coils"/>
    </source>
</evidence>
<dbReference type="SUPFAM" id="SSF52172">
    <property type="entry name" value="CheY-like"/>
    <property type="match status" value="1"/>
</dbReference>
<proteinExistence type="predicted"/>
<feature type="domain" description="Response regulatory" evidence="8">
    <location>
        <begin position="6"/>
        <end position="123"/>
    </location>
</feature>
<dbReference type="CDD" id="cd00383">
    <property type="entry name" value="trans_reg_C"/>
    <property type="match status" value="1"/>
</dbReference>
<evidence type="ECO:0000256" key="7">
    <source>
        <dbReference type="SAM" id="MobiDB-lite"/>
    </source>
</evidence>
<dbReference type="InterPro" id="IPR011006">
    <property type="entry name" value="CheY-like_superfamily"/>
</dbReference>
<evidence type="ECO:0000313" key="11">
    <source>
        <dbReference type="Proteomes" id="UP000494329"/>
    </source>
</evidence>
<dbReference type="PROSITE" id="PS51755">
    <property type="entry name" value="OMPR_PHOB"/>
    <property type="match status" value="1"/>
</dbReference>
<feature type="DNA-binding region" description="OmpR/PhoB-type" evidence="5">
    <location>
        <begin position="132"/>
        <end position="235"/>
    </location>
</feature>
<evidence type="ECO:0000256" key="4">
    <source>
        <dbReference type="PROSITE-ProRule" id="PRU00169"/>
    </source>
</evidence>
<gene>
    <name evidence="10" type="ORF">LMG29739_05644</name>
</gene>
<dbReference type="GO" id="GO:0005829">
    <property type="term" value="C:cytosol"/>
    <property type="evidence" value="ECO:0007669"/>
    <property type="project" value="TreeGrafter"/>
</dbReference>
<feature type="region of interest" description="Disordered" evidence="7">
    <location>
        <begin position="249"/>
        <end position="312"/>
    </location>
</feature>
<dbReference type="Gene3D" id="1.10.10.10">
    <property type="entry name" value="Winged helix-like DNA-binding domain superfamily/Winged helix DNA-binding domain"/>
    <property type="match status" value="1"/>
</dbReference>
<evidence type="ECO:0000256" key="2">
    <source>
        <dbReference type="ARBA" id="ARBA00023012"/>
    </source>
</evidence>
<dbReference type="GO" id="GO:0000976">
    <property type="term" value="F:transcription cis-regulatory region binding"/>
    <property type="evidence" value="ECO:0007669"/>
    <property type="project" value="TreeGrafter"/>
</dbReference>
<dbReference type="InterPro" id="IPR039420">
    <property type="entry name" value="WalR-like"/>
</dbReference>
<dbReference type="AlphaFoldDB" id="A0A6J5ETJ7"/>
<feature type="domain" description="OmpR/PhoB-type" evidence="9">
    <location>
        <begin position="132"/>
        <end position="235"/>
    </location>
</feature>
<dbReference type="InterPro" id="IPR001789">
    <property type="entry name" value="Sig_transdc_resp-reg_receiver"/>
</dbReference>
<evidence type="ECO:0008006" key="12">
    <source>
        <dbReference type="Google" id="ProtNLM"/>
    </source>
</evidence>
<keyword evidence="1" id="KW-0597">Phosphoprotein</keyword>
<sequence length="369" mass="41008">MGNIAKILIVEWDTSGAERLWNEVRLAGHEPLAAFSVERAATLIEQERPQAILLRWKLPDASGLSLINDLRTHAATSRMPIIVLGEEGAGEDECIRALEAGADDYVKRPFGIREVIARIQVVLRPIEYREVRRRVSVETLTMDFDARRAFARIGNEAAETELQLGPTCYRLLRFFVENPYKVLSRKDIIDNVWFGSSVKEGIVDVYIKSLRETLAPLQQSLVIETVRGAGFRLSSVVVVPQQVEPMQRVAQPASLPAAQPSSQPSSHPVPLHAQQPRPAPQPLSQSDRLPAAAQPRKRPATDDRHATALRNPPVLVSDLSAAVEKIRHLQALLQRKTEENRVLRDAVDATKPVSAGGLAPLVEKSKRYR</sequence>
<evidence type="ECO:0000259" key="9">
    <source>
        <dbReference type="PROSITE" id="PS51755"/>
    </source>
</evidence>
<dbReference type="EMBL" id="CADIKF010000066">
    <property type="protein sequence ID" value="CAB3769860.1"/>
    <property type="molecule type" value="Genomic_DNA"/>
</dbReference>
<dbReference type="Proteomes" id="UP000494329">
    <property type="component" value="Unassembled WGS sequence"/>
</dbReference>
<dbReference type="InterPro" id="IPR016032">
    <property type="entry name" value="Sig_transdc_resp-reg_C-effctor"/>
</dbReference>
<dbReference type="Gene3D" id="3.40.50.2300">
    <property type="match status" value="1"/>
</dbReference>
<dbReference type="RefSeq" id="WP_175114785.1">
    <property type="nucleotide sequence ID" value="NZ_CADIKF010000066.1"/>
</dbReference>
<organism evidence="10 11">
    <name type="scientific">Paraburkholderia solisilvae</name>
    <dbReference type="NCBI Taxonomy" id="624376"/>
    <lineage>
        <taxon>Bacteria</taxon>
        <taxon>Pseudomonadati</taxon>
        <taxon>Pseudomonadota</taxon>
        <taxon>Betaproteobacteria</taxon>
        <taxon>Burkholderiales</taxon>
        <taxon>Burkholderiaceae</taxon>
        <taxon>Paraburkholderia</taxon>
    </lineage>
</organism>
<dbReference type="Pfam" id="PF00072">
    <property type="entry name" value="Response_reg"/>
    <property type="match status" value="1"/>
</dbReference>
<dbReference type="SMART" id="SM00862">
    <property type="entry name" value="Trans_reg_C"/>
    <property type="match status" value="1"/>
</dbReference>
<keyword evidence="6" id="KW-0175">Coiled coil</keyword>
<dbReference type="InterPro" id="IPR036388">
    <property type="entry name" value="WH-like_DNA-bd_sf"/>
</dbReference>
<dbReference type="GO" id="GO:0006355">
    <property type="term" value="P:regulation of DNA-templated transcription"/>
    <property type="evidence" value="ECO:0007669"/>
    <property type="project" value="InterPro"/>
</dbReference>
<dbReference type="Pfam" id="PF00486">
    <property type="entry name" value="Trans_reg_C"/>
    <property type="match status" value="1"/>
</dbReference>
<name>A0A6J5ETJ7_9BURK</name>
<dbReference type="SUPFAM" id="SSF46894">
    <property type="entry name" value="C-terminal effector domain of the bipartite response regulators"/>
    <property type="match status" value="1"/>
</dbReference>
<keyword evidence="11" id="KW-1185">Reference proteome</keyword>
<protein>
    <recommendedName>
        <fullName evidence="12">Regulator of RpoS</fullName>
    </recommendedName>
</protein>
<dbReference type="PROSITE" id="PS50110">
    <property type="entry name" value="RESPONSE_REGULATORY"/>
    <property type="match status" value="1"/>
</dbReference>
<dbReference type="GO" id="GO:0032993">
    <property type="term" value="C:protein-DNA complex"/>
    <property type="evidence" value="ECO:0007669"/>
    <property type="project" value="TreeGrafter"/>
</dbReference>
<evidence type="ECO:0000256" key="1">
    <source>
        <dbReference type="ARBA" id="ARBA00022553"/>
    </source>
</evidence>